<dbReference type="OrthoDB" id="8247141at2"/>
<sequence length="282" mass="31592">MSISPSNGAVAPNPTIVRFNPADRRHFIGGSDARIIMGDDQAELLRLWREKRGEAEPQDFSRNLIVQLGVVTEELNRRWYESNTGQTVKDTQKRLRHPVHKWMAATVDGIVESNGAVYEAKFMLPWSFSEEAAAEKHMAQLQHNMWVANTRNAVLSIITGGGKWVEIQTGADPLYQHLLLTAEKKFWRCVQSGETPHLFGLEPPRSRLEAVRVVDMSSSNSWAELAVVYRRTKAAYEEHEASKADLKKLVPEDAREALGHGLKAKRSKSGAVSFELVEAAHA</sequence>
<name>A0A1M7UXX3_9BRAD</name>
<keyword evidence="2" id="KW-0378">Hydrolase</keyword>
<feature type="domain" description="YqaJ viral recombinase" evidence="1">
    <location>
        <begin position="23"/>
        <end position="149"/>
    </location>
</feature>
<evidence type="ECO:0000313" key="2">
    <source>
        <dbReference type="EMBL" id="SHN87805.1"/>
    </source>
</evidence>
<dbReference type="EMBL" id="LT670849">
    <property type="protein sequence ID" value="SHN87805.1"/>
    <property type="molecule type" value="Genomic_DNA"/>
</dbReference>
<accession>A0A1M7UXX3</accession>
<dbReference type="Gene3D" id="3.90.320.10">
    <property type="match status" value="1"/>
</dbReference>
<gene>
    <name evidence="2" type="ORF">SAMN05444170_7377</name>
</gene>
<protein>
    <submittedName>
        <fullName evidence="2">Phage-related protein, predicted endonuclease</fullName>
    </submittedName>
</protein>
<evidence type="ECO:0000313" key="3">
    <source>
        <dbReference type="Proteomes" id="UP000184096"/>
    </source>
</evidence>
<organism evidence="2 3">
    <name type="scientific">Bradyrhizobium erythrophlei</name>
    <dbReference type="NCBI Taxonomy" id="1437360"/>
    <lineage>
        <taxon>Bacteria</taxon>
        <taxon>Pseudomonadati</taxon>
        <taxon>Pseudomonadota</taxon>
        <taxon>Alphaproteobacteria</taxon>
        <taxon>Hyphomicrobiales</taxon>
        <taxon>Nitrobacteraceae</taxon>
        <taxon>Bradyrhizobium</taxon>
    </lineage>
</organism>
<dbReference type="SUPFAM" id="SSF52980">
    <property type="entry name" value="Restriction endonuclease-like"/>
    <property type="match status" value="1"/>
</dbReference>
<dbReference type="GO" id="GO:0004519">
    <property type="term" value="F:endonuclease activity"/>
    <property type="evidence" value="ECO:0007669"/>
    <property type="project" value="UniProtKB-KW"/>
</dbReference>
<keyword evidence="2" id="KW-0540">Nuclease</keyword>
<dbReference type="InterPro" id="IPR011335">
    <property type="entry name" value="Restrct_endonuc-II-like"/>
</dbReference>
<dbReference type="AlphaFoldDB" id="A0A1M7UXX3"/>
<evidence type="ECO:0000259" key="1">
    <source>
        <dbReference type="Pfam" id="PF09588"/>
    </source>
</evidence>
<dbReference type="Pfam" id="PF09588">
    <property type="entry name" value="YqaJ"/>
    <property type="match status" value="1"/>
</dbReference>
<reference evidence="3" key="1">
    <citation type="submission" date="2016-11" db="EMBL/GenBank/DDBJ databases">
        <authorList>
            <person name="Varghese N."/>
            <person name="Submissions S."/>
        </authorList>
    </citation>
    <scope>NUCLEOTIDE SEQUENCE [LARGE SCALE GENOMIC DNA]</scope>
    <source>
        <strain evidence="3">GAS401</strain>
    </source>
</reference>
<keyword evidence="2" id="KW-0255">Endonuclease</keyword>
<dbReference type="InterPro" id="IPR019080">
    <property type="entry name" value="YqaJ_viral_recombinase"/>
</dbReference>
<dbReference type="InterPro" id="IPR011604">
    <property type="entry name" value="PDDEXK-like_dom_sf"/>
</dbReference>
<dbReference type="Proteomes" id="UP000184096">
    <property type="component" value="Chromosome I"/>
</dbReference>
<keyword evidence="3" id="KW-1185">Reference proteome</keyword>
<proteinExistence type="predicted"/>